<accession>A0AAJ7TUE8</accession>
<protein>
    <submittedName>
        <fullName evidence="6">Peroxisomal membrane protein 11B-like</fullName>
    </submittedName>
</protein>
<dbReference type="Pfam" id="PF05648">
    <property type="entry name" value="PEX11"/>
    <property type="match status" value="1"/>
</dbReference>
<evidence type="ECO:0000256" key="4">
    <source>
        <dbReference type="ARBA" id="ARBA00046271"/>
    </source>
</evidence>
<comment type="subcellular location">
    <subcellularLocation>
        <location evidence="4">Peroxisome membrane</location>
    </subcellularLocation>
</comment>
<evidence type="ECO:0000256" key="2">
    <source>
        <dbReference type="ARBA" id="ARBA00023136"/>
    </source>
</evidence>
<dbReference type="Proteomes" id="UP001318040">
    <property type="component" value="Chromosome 40"/>
</dbReference>
<dbReference type="AlphaFoldDB" id="A0AAJ7TUE8"/>
<proteinExistence type="predicted"/>
<keyword evidence="2" id="KW-0472">Membrane</keyword>
<gene>
    <name evidence="6" type="primary">LOC116950599</name>
</gene>
<keyword evidence="3" id="KW-0576">Peroxisome</keyword>
<dbReference type="GO" id="GO:0016559">
    <property type="term" value="P:peroxisome fission"/>
    <property type="evidence" value="ECO:0007669"/>
    <property type="project" value="InterPro"/>
</dbReference>
<dbReference type="GO" id="GO:0005778">
    <property type="term" value="C:peroxisomal membrane"/>
    <property type="evidence" value="ECO:0007669"/>
    <property type="project" value="UniProtKB-SubCell"/>
</dbReference>
<reference evidence="6" key="1">
    <citation type="submission" date="2025-08" db="UniProtKB">
        <authorList>
            <consortium name="RefSeq"/>
        </authorList>
    </citation>
    <scope>IDENTIFICATION</scope>
    <source>
        <tissue evidence="6">Sperm</tissue>
    </source>
</reference>
<dbReference type="PANTHER" id="PTHR12652:SF7">
    <property type="entry name" value="PEROXISOMAL MEMBRANE PROTEIN 11B"/>
    <property type="match status" value="1"/>
</dbReference>
<dbReference type="InterPro" id="IPR008733">
    <property type="entry name" value="PEX11"/>
</dbReference>
<dbReference type="GeneID" id="116950599"/>
<evidence type="ECO:0000313" key="6">
    <source>
        <dbReference type="RefSeq" id="XP_032824396.1"/>
    </source>
</evidence>
<evidence type="ECO:0000256" key="1">
    <source>
        <dbReference type="ARBA" id="ARBA00022593"/>
    </source>
</evidence>
<keyword evidence="1" id="KW-0962">Peroxisome biogenesis</keyword>
<dbReference type="PANTHER" id="PTHR12652">
    <property type="entry name" value="PEROXISOMAL BIOGENESIS FACTOR 11"/>
    <property type="match status" value="1"/>
</dbReference>
<evidence type="ECO:0000256" key="3">
    <source>
        <dbReference type="ARBA" id="ARBA00023140"/>
    </source>
</evidence>
<evidence type="ECO:0000313" key="5">
    <source>
        <dbReference type="Proteomes" id="UP001318040"/>
    </source>
</evidence>
<dbReference type="RefSeq" id="XP_032824396.1">
    <property type="nucleotide sequence ID" value="XM_032968505.1"/>
</dbReference>
<sequence length="256" mass="27940">MEPFVKFTAQSPAKEKIYRTAQYTCTLLHHLAGTAGLSGDVAALLKQLETHLSMGRKMLRLGQSADCVVAARRTVHLSDPVLRLCLTVAQLNRALYLACDNLLWAGKVGLIAKLDSDKWSKRAFRFYLLVLLMGLARDAYEVALLVEREARARGKRGGRSGGAVAEWANGEEYSQGSGDPARLGTRVRGCCALTCHVMRTNHAVLLDLVKNLCDLVIPLDRLGLRRSSPGVVGLCGVISSVLGILQITHPWLKLKP</sequence>
<organism evidence="5 6">
    <name type="scientific">Petromyzon marinus</name>
    <name type="common">Sea lamprey</name>
    <dbReference type="NCBI Taxonomy" id="7757"/>
    <lineage>
        <taxon>Eukaryota</taxon>
        <taxon>Metazoa</taxon>
        <taxon>Chordata</taxon>
        <taxon>Craniata</taxon>
        <taxon>Vertebrata</taxon>
        <taxon>Cyclostomata</taxon>
        <taxon>Hyperoartia</taxon>
        <taxon>Petromyzontiformes</taxon>
        <taxon>Petromyzontidae</taxon>
        <taxon>Petromyzon</taxon>
    </lineage>
</organism>
<dbReference type="KEGG" id="pmrn:116950599"/>
<keyword evidence="5" id="KW-1185">Reference proteome</keyword>
<name>A0AAJ7TUE8_PETMA</name>